<dbReference type="PANTHER" id="PTHR42693">
    <property type="entry name" value="ARYLSULFATASE FAMILY MEMBER"/>
    <property type="match status" value="1"/>
</dbReference>
<keyword evidence="4" id="KW-0106">Calcium</keyword>
<protein>
    <recommendedName>
        <fullName evidence="5">Sulfatase N-terminal domain-containing protein</fullName>
    </recommendedName>
</protein>
<feature type="domain" description="Sulfatase N-terminal" evidence="5">
    <location>
        <begin position="19"/>
        <end position="277"/>
    </location>
</feature>
<dbReference type="PROSITE" id="PS00523">
    <property type="entry name" value="SULFATASE_1"/>
    <property type="match status" value="1"/>
</dbReference>
<evidence type="ECO:0000256" key="2">
    <source>
        <dbReference type="ARBA" id="ARBA00022723"/>
    </source>
</evidence>
<dbReference type="InterPro" id="IPR000917">
    <property type="entry name" value="Sulfatase_N"/>
</dbReference>
<proteinExistence type="inferred from homology"/>
<gene>
    <name evidence="6" type="ORF">S01H1_25305</name>
</gene>
<reference evidence="6" key="1">
    <citation type="journal article" date="2014" name="Front. Microbiol.">
        <title>High frequency of phylogenetically diverse reductive dehalogenase-homologous genes in deep subseafloor sedimentary metagenomes.</title>
        <authorList>
            <person name="Kawai M."/>
            <person name="Futagami T."/>
            <person name="Toyoda A."/>
            <person name="Takaki Y."/>
            <person name="Nishi S."/>
            <person name="Hori S."/>
            <person name="Arai W."/>
            <person name="Tsubouchi T."/>
            <person name="Morono Y."/>
            <person name="Uchiyama I."/>
            <person name="Ito T."/>
            <person name="Fujiyama A."/>
            <person name="Inagaki F."/>
            <person name="Takami H."/>
        </authorList>
    </citation>
    <scope>NUCLEOTIDE SEQUENCE</scope>
    <source>
        <strain evidence="6">Expedition CK06-06</strain>
    </source>
</reference>
<dbReference type="GO" id="GO:0004065">
    <property type="term" value="F:arylsulfatase activity"/>
    <property type="evidence" value="ECO:0007669"/>
    <property type="project" value="TreeGrafter"/>
</dbReference>
<keyword evidence="3" id="KW-0378">Hydrolase</keyword>
<dbReference type="EMBL" id="BARS01015269">
    <property type="protein sequence ID" value="GAF88588.1"/>
    <property type="molecule type" value="Genomic_DNA"/>
</dbReference>
<evidence type="ECO:0000256" key="3">
    <source>
        <dbReference type="ARBA" id="ARBA00022801"/>
    </source>
</evidence>
<dbReference type="InterPro" id="IPR024607">
    <property type="entry name" value="Sulfatase_CS"/>
</dbReference>
<feature type="non-terminal residue" evidence="6">
    <location>
        <position position="1"/>
    </location>
</feature>
<dbReference type="GO" id="GO:0046872">
    <property type="term" value="F:metal ion binding"/>
    <property type="evidence" value="ECO:0007669"/>
    <property type="project" value="UniProtKB-KW"/>
</dbReference>
<evidence type="ECO:0000313" key="6">
    <source>
        <dbReference type="EMBL" id="GAF88588.1"/>
    </source>
</evidence>
<dbReference type="AlphaFoldDB" id="X0T528"/>
<feature type="non-terminal residue" evidence="6">
    <location>
        <position position="285"/>
    </location>
</feature>
<dbReference type="Gene3D" id="3.40.720.10">
    <property type="entry name" value="Alkaline Phosphatase, subunit A"/>
    <property type="match status" value="1"/>
</dbReference>
<dbReference type="Pfam" id="PF00884">
    <property type="entry name" value="Sulfatase"/>
    <property type="match status" value="1"/>
</dbReference>
<comment type="similarity">
    <text evidence="1">Belongs to the sulfatase family.</text>
</comment>
<evidence type="ECO:0000256" key="1">
    <source>
        <dbReference type="ARBA" id="ARBA00008779"/>
    </source>
</evidence>
<dbReference type="SUPFAM" id="SSF53649">
    <property type="entry name" value="Alkaline phosphatase-like"/>
    <property type="match status" value="1"/>
</dbReference>
<organism evidence="6">
    <name type="scientific">marine sediment metagenome</name>
    <dbReference type="NCBI Taxonomy" id="412755"/>
    <lineage>
        <taxon>unclassified sequences</taxon>
        <taxon>metagenomes</taxon>
        <taxon>ecological metagenomes</taxon>
    </lineage>
</organism>
<evidence type="ECO:0000259" key="5">
    <source>
        <dbReference type="Pfam" id="PF00884"/>
    </source>
</evidence>
<comment type="caution">
    <text evidence="6">The sequence shown here is derived from an EMBL/GenBank/DDBJ whole genome shotgun (WGS) entry which is preliminary data.</text>
</comment>
<dbReference type="InterPro" id="IPR050738">
    <property type="entry name" value="Sulfatase"/>
</dbReference>
<keyword evidence="2" id="KW-0479">Metal-binding</keyword>
<accession>X0T528</accession>
<dbReference type="PANTHER" id="PTHR42693:SF53">
    <property type="entry name" value="ENDO-4-O-SULFATASE"/>
    <property type="match status" value="1"/>
</dbReference>
<dbReference type="InterPro" id="IPR017850">
    <property type="entry name" value="Alkaline_phosphatase_core_sf"/>
</dbReference>
<sequence length="285" mass="31785">LIMAWAGFGAESSLVAGRPNVVVILADDMGYGDASCYGNAAFRTPHLDALAAEGMRLVDFHSSGPVCSPTRAGLLTGRYQQRAGVPGVIFADPKQNRHHGLHTREVTFAELLKEAGYSTAIFGKWHLGYQKKFNPVHHGFDRFRGYVSGNVDYISHYDRMGIYDWWDGLDSVEEEGYTTHLITKHAVRFIEQNKHRPFCVYVAHEAPHSPWQGPGDPPVRGPRARRENAVRGDDIKRAYREMIQEMDKGVGEVVAVLKRLDLTERTLVFFFSDNGGTPVGSNGRL</sequence>
<name>X0T528_9ZZZZ</name>
<evidence type="ECO:0000256" key="4">
    <source>
        <dbReference type="ARBA" id="ARBA00022837"/>
    </source>
</evidence>